<comment type="caution">
    <text evidence="1">The sequence shown here is derived from an EMBL/GenBank/DDBJ whole genome shotgun (WGS) entry which is preliminary data.</text>
</comment>
<dbReference type="GO" id="GO:0016603">
    <property type="term" value="F:glutaminyl-peptide cyclotransferase activity"/>
    <property type="evidence" value="ECO:0007669"/>
    <property type="project" value="InterPro"/>
</dbReference>
<dbReference type="InterPro" id="IPR015943">
    <property type="entry name" value="WD40/YVTN_repeat-like_dom_sf"/>
</dbReference>
<evidence type="ECO:0000313" key="1">
    <source>
        <dbReference type="EMBL" id="RIH63719.1"/>
    </source>
</evidence>
<sequence length="357" mass="40833">MNKSVFPFVLVFCLFVTFFSCSNKPKRSRKPVSNITILPQAQNYYLGNNVSVRVQTRVKNGEIDNIRLFYNGEFLKESNELDFTVNNVKLDQIGKSNFFVQVTKTDSVNNSRTLAFNVVSDTAPKKYSYTTLKDYPHNPGFYTQGLEFYEGFLYEGTGEKGKSGLFKVNLNSGNQVMHHSLDEKYFGEGITILDNKVYQLTYRAQKGFVYNLSDFAVIDSFTFNSKEGWGLTNDGKNLIMSNGSHELIWLDPTNYSEIKKIQVANNTGIVNYLNELEYINESIYANVYTSNLIVQIEPETGKVLSEINLDGILNMYTNPSDTIDYLNGIAYDSDKERLFVTGKWWPRLFEIELVESK</sequence>
<dbReference type="AlphaFoldDB" id="A0A399CVW6"/>
<dbReference type="PANTHER" id="PTHR31270:SF1">
    <property type="entry name" value="GLUTAMINYL-PEPTIDE CYCLOTRANSFERASE"/>
    <property type="match status" value="1"/>
</dbReference>
<dbReference type="InterPro" id="IPR007788">
    <property type="entry name" value="QCT"/>
</dbReference>
<organism evidence="1 2">
    <name type="scientific">Mariniphaga sediminis</name>
    <dbReference type="NCBI Taxonomy" id="1628158"/>
    <lineage>
        <taxon>Bacteria</taxon>
        <taxon>Pseudomonadati</taxon>
        <taxon>Bacteroidota</taxon>
        <taxon>Bacteroidia</taxon>
        <taxon>Marinilabiliales</taxon>
        <taxon>Prolixibacteraceae</taxon>
        <taxon>Mariniphaga</taxon>
    </lineage>
</organism>
<proteinExistence type="predicted"/>
<keyword evidence="1" id="KW-0808">Transferase</keyword>
<evidence type="ECO:0000313" key="2">
    <source>
        <dbReference type="Proteomes" id="UP000266441"/>
    </source>
</evidence>
<gene>
    <name evidence="1" type="ORF">D1164_18370</name>
</gene>
<dbReference type="EMBL" id="QWET01000017">
    <property type="protein sequence ID" value="RIH63719.1"/>
    <property type="molecule type" value="Genomic_DNA"/>
</dbReference>
<dbReference type="PROSITE" id="PS51257">
    <property type="entry name" value="PROKAR_LIPOPROTEIN"/>
    <property type="match status" value="1"/>
</dbReference>
<accession>A0A399CVW6</accession>
<name>A0A399CVW6_9BACT</name>
<dbReference type="Pfam" id="PF05096">
    <property type="entry name" value="Glu_cyclase_2"/>
    <property type="match status" value="1"/>
</dbReference>
<dbReference type="SUPFAM" id="SSF63825">
    <property type="entry name" value="YWTD domain"/>
    <property type="match status" value="1"/>
</dbReference>
<protein>
    <submittedName>
        <fullName evidence="1">Glutaminyl-peptide cyclotransferase</fullName>
    </submittedName>
</protein>
<reference evidence="1 2" key="1">
    <citation type="journal article" date="2015" name="Int. J. Syst. Evol. Microbiol.">
        <title>Mariniphaga sediminis sp. nov., isolated from coastal sediment.</title>
        <authorList>
            <person name="Wang F.Q."/>
            <person name="Shen Q.Y."/>
            <person name="Chen G.J."/>
            <person name="Du Z.J."/>
        </authorList>
    </citation>
    <scope>NUCLEOTIDE SEQUENCE [LARGE SCALE GENOMIC DNA]</scope>
    <source>
        <strain evidence="1 2">SY21</strain>
    </source>
</reference>
<dbReference type="Gene3D" id="2.130.10.10">
    <property type="entry name" value="YVTN repeat-like/Quinoprotein amine dehydrogenase"/>
    <property type="match status" value="1"/>
</dbReference>
<dbReference type="Proteomes" id="UP000266441">
    <property type="component" value="Unassembled WGS sequence"/>
</dbReference>
<dbReference type="PANTHER" id="PTHR31270">
    <property type="entry name" value="GLUTAMINYL-PEPTIDE CYCLOTRANSFERASE"/>
    <property type="match status" value="1"/>
</dbReference>
<keyword evidence="2" id="KW-1185">Reference proteome</keyword>
<dbReference type="OrthoDB" id="9783700at2"/>